<dbReference type="OMA" id="YECTNIS"/>
<keyword evidence="9" id="KW-0408">Iron</keyword>
<evidence type="ECO:0000256" key="9">
    <source>
        <dbReference type="ARBA" id="ARBA00023004"/>
    </source>
</evidence>
<keyword evidence="11" id="KW-0472">Membrane</keyword>
<proteinExistence type="inferred from homology"/>
<comment type="similarity">
    <text evidence="3">Belongs to the cytochrome P450 family.</text>
</comment>
<evidence type="ECO:0000313" key="12">
    <source>
        <dbReference type="EMBL" id="KAF8410850.1"/>
    </source>
</evidence>
<evidence type="ECO:0000313" key="13">
    <source>
        <dbReference type="Proteomes" id="UP000655225"/>
    </source>
</evidence>
<keyword evidence="5" id="KW-0812">Transmembrane</keyword>
<dbReference type="AlphaFoldDB" id="A0A834ZSF2"/>
<keyword evidence="4" id="KW-0349">Heme</keyword>
<evidence type="ECO:0000256" key="6">
    <source>
        <dbReference type="ARBA" id="ARBA00022723"/>
    </source>
</evidence>
<dbReference type="GO" id="GO:0004497">
    <property type="term" value="F:monooxygenase activity"/>
    <property type="evidence" value="ECO:0007669"/>
    <property type="project" value="UniProtKB-KW"/>
</dbReference>
<dbReference type="GO" id="GO:0005506">
    <property type="term" value="F:iron ion binding"/>
    <property type="evidence" value="ECO:0007669"/>
    <property type="project" value="InterPro"/>
</dbReference>
<evidence type="ECO:0000256" key="4">
    <source>
        <dbReference type="ARBA" id="ARBA00022617"/>
    </source>
</evidence>
<evidence type="ECO:0000256" key="8">
    <source>
        <dbReference type="ARBA" id="ARBA00023002"/>
    </source>
</evidence>
<dbReference type="OrthoDB" id="2789670at2759"/>
<keyword evidence="6" id="KW-0479">Metal-binding</keyword>
<name>A0A834ZSF2_TETSI</name>
<comment type="subcellular location">
    <subcellularLocation>
        <location evidence="2">Membrane</location>
        <topology evidence="2">Single-pass membrane protein</topology>
    </subcellularLocation>
</comment>
<dbReference type="PANTHER" id="PTHR47953">
    <property type="entry name" value="OS08G0105600 PROTEIN"/>
    <property type="match status" value="1"/>
</dbReference>
<evidence type="ECO:0000256" key="3">
    <source>
        <dbReference type="ARBA" id="ARBA00010617"/>
    </source>
</evidence>
<dbReference type="InterPro" id="IPR036396">
    <property type="entry name" value="Cyt_P450_sf"/>
</dbReference>
<dbReference type="GO" id="GO:0020037">
    <property type="term" value="F:heme binding"/>
    <property type="evidence" value="ECO:0007669"/>
    <property type="project" value="InterPro"/>
</dbReference>
<evidence type="ECO:0000256" key="5">
    <source>
        <dbReference type="ARBA" id="ARBA00022692"/>
    </source>
</evidence>
<organism evidence="12 13">
    <name type="scientific">Tetracentron sinense</name>
    <name type="common">Spur-leaf</name>
    <dbReference type="NCBI Taxonomy" id="13715"/>
    <lineage>
        <taxon>Eukaryota</taxon>
        <taxon>Viridiplantae</taxon>
        <taxon>Streptophyta</taxon>
        <taxon>Embryophyta</taxon>
        <taxon>Tracheophyta</taxon>
        <taxon>Spermatophyta</taxon>
        <taxon>Magnoliopsida</taxon>
        <taxon>Trochodendrales</taxon>
        <taxon>Trochodendraceae</taxon>
        <taxon>Tetracentron</taxon>
    </lineage>
</organism>
<keyword evidence="8" id="KW-0560">Oxidoreductase</keyword>
<dbReference type="GO" id="GO:0016020">
    <property type="term" value="C:membrane"/>
    <property type="evidence" value="ECO:0007669"/>
    <property type="project" value="UniProtKB-SubCell"/>
</dbReference>
<dbReference type="PANTHER" id="PTHR47953:SF19">
    <property type="entry name" value="OS06G0641600 PROTEIN"/>
    <property type="match status" value="1"/>
</dbReference>
<dbReference type="Gene3D" id="1.10.630.10">
    <property type="entry name" value="Cytochrome P450"/>
    <property type="match status" value="1"/>
</dbReference>
<dbReference type="InterPro" id="IPR052306">
    <property type="entry name" value="CYP450_71D"/>
</dbReference>
<evidence type="ECO:0000256" key="1">
    <source>
        <dbReference type="ARBA" id="ARBA00001971"/>
    </source>
</evidence>
<accession>A0A834ZSF2</accession>
<dbReference type="GO" id="GO:0016705">
    <property type="term" value="F:oxidoreductase activity, acting on paired donors, with incorporation or reduction of molecular oxygen"/>
    <property type="evidence" value="ECO:0007669"/>
    <property type="project" value="InterPro"/>
</dbReference>
<reference evidence="12 13" key="1">
    <citation type="submission" date="2020-04" db="EMBL/GenBank/DDBJ databases">
        <title>Plant Genome Project.</title>
        <authorList>
            <person name="Zhang R.-G."/>
        </authorList>
    </citation>
    <scope>NUCLEOTIDE SEQUENCE [LARGE SCALE GENOMIC DNA]</scope>
    <source>
        <strain evidence="12">YNK0</strain>
        <tissue evidence="12">Leaf</tissue>
    </source>
</reference>
<evidence type="ECO:0000256" key="11">
    <source>
        <dbReference type="ARBA" id="ARBA00023136"/>
    </source>
</evidence>
<gene>
    <name evidence="12" type="ORF">HHK36_003387</name>
</gene>
<comment type="cofactor">
    <cofactor evidence="1">
        <name>heme</name>
        <dbReference type="ChEBI" id="CHEBI:30413"/>
    </cofactor>
</comment>
<evidence type="ECO:0000256" key="2">
    <source>
        <dbReference type="ARBA" id="ARBA00004167"/>
    </source>
</evidence>
<dbReference type="SUPFAM" id="SSF48264">
    <property type="entry name" value="Cytochrome P450"/>
    <property type="match status" value="1"/>
</dbReference>
<keyword evidence="10" id="KW-0503">Monooxygenase</keyword>
<evidence type="ECO:0000256" key="7">
    <source>
        <dbReference type="ARBA" id="ARBA00022989"/>
    </source>
</evidence>
<dbReference type="EMBL" id="JABCRI010000002">
    <property type="protein sequence ID" value="KAF8410850.1"/>
    <property type="molecule type" value="Genomic_DNA"/>
</dbReference>
<keyword evidence="7" id="KW-1133">Transmembrane helix</keyword>
<sequence length="161" mass="18038">MKTHDLTFAKRPEILAAKIMAYECTNISFSPNAYLRGRHSVRNVKEQEAFISATKETIILAGGFNVGDVFPSSKLLQVLSGMKPKLEKIHWKIDKILAEIINENKVNKTITKTSNCESGEEDLVDVLLRLQECSGLEFPITTKNIKAVLLVSIFLLISNFN</sequence>
<comment type="caution">
    <text evidence="12">The sequence shown here is derived from an EMBL/GenBank/DDBJ whole genome shotgun (WGS) entry which is preliminary data.</text>
</comment>
<protein>
    <submittedName>
        <fullName evidence="12">Uncharacterized protein</fullName>
    </submittedName>
</protein>
<evidence type="ECO:0000256" key="10">
    <source>
        <dbReference type="ARBA" id="ARBA00023033"/>
    </source>
</evidence>
<keyword evidence="13" id="KW-1185">Reference proteome</keyword>
<dbReference type="Proteomes" id="UP000655225">
    <property type="component" value="Unassembled WGS sequence"/>
</dbReference>